<evidence type="ECO:0000256" key="6">
    <source>
        <dbReference type="ARBA" id="ARBA00022490"/>
    </source>
</evidence>
<dbReference type="Pfam" id="PF03061">
    <property type="entry name" value="4HBT"/>
    <property type="match status" value="1"/>
</dbReference>
<dbReference type="EMBL" id="JAUCMX010000003">
    <property type="protein sequence ID" value="KAK3551221.1"/>
    <property type="molecule type" value="Genomic_DNA"/>
</dbReference>
<dbReference type="SUPFAM" id="SSF54637">
    <property type="entry name" value="Thioesterase/thiol ester dehydrase-isomerase"/>
    <property type="match status" value="1"/>
</dbReference>
<evidence type="ECO:0000313" key="29">
    <source>
        <dbReference type="Proteomes" id="UP001274896"/>
    </source>
</evidence>
<evidence type="ECO:0000256" key="22">
    <source>
        <dbReference type="ARBA" id="ARBA00047588"/>
    </source>
</evidence>
<comment type="similarity">
    <text evidence="18">Belongs to the THEM4/THEM5 thioesterase family.</text>
</comment>
<protein>
    <recommendedName>
        <fullName evidence="20">Acyl-coenzyme A thioesterase THEM4</fullName>
        <ecNumber evidence="19">3.1.2.2</ecNumber>
    </recommendedName>
    <alternativeName>
        <fullName evidence="21">Thioesterase superfamily member 4</fullName>
    </alternativeName>
</protein>
<comment type="caution">
    <text evidence="28">The sequence shown here is derived from an EMBL/GenBank/DDBJ whole genome shotgun (WGS) entry which is preliminary data.</text>
</comment>
<keyword evidence="11" id="KW-0809">Transit peptide</keyword>
<keyword evidence="9" id="KW-0378">Hydrolase</keyword>
<sequence>MIRSCLQAARTFISHCPVALSQDAVSQRGLITSTGLWYSAHRSARELSKMALWPFSASPRDFSLPNASWNAEMRQVYDHYTALCEVNTEGSEENGPWRKLPSYNRTLKHAAGGVHLSKLIQSKARLFTRNKKEYGAAFEYVIFINKQENRCVCAFQAGHLLEGPPGHVHGGAIATMIDTVTGTLAGYLVGPVMTANLNINYRSPIPLGGVVVIHSALDRIEAKKIFVNCRVTSTDESKLHTEATALFISVNVGHLFGM</sequence>
<dbReference type="CDD" id="cd03443">
    <property type="entry name" value="PaaI_thioesterase"/>
    <property type="match status" value="1"/>
</dbReference>
<evidence type="ECO:0000256" key="26">
    <source>
        <dbReference type="ARBA" id="ARBA00048180"/>
    </source>
</evidence>
<evidence type="ECO:0000256" key="18">
    <source>
        <dbReference type="ARBA" id="ARBA00038456"/>
    </source>
</evidence>
<evidence type="ECO:0000256" key="19">
    <source>
        <dbReference type="ARBA" id="ARBA00038848"/>
    </source>
</evidence>
<dbReference type="GO" id="GO:0016787">
    <property type="term" value="F:hydrolase activity"/>
    <property type="evidence" value="ECO:0007669"/>
    <property type="project" value="UniProtKB-KW"/>
</dbReference>
<reference evidence="28" key="1">
    <citation type="submission" date="2023-06" db="EMBL/GenBank/DDBJ databases">
        <title>Male Hemibagrus guttatus genome.</title>
        <authorList>
            <person name="Bian C."/>
        </authorList>
    </citation>
    <scope>NUCLEOTIDE SEQUENCE</scope>
    <source>
        <strain evidence="28">Male_cb2023</strain>
        <tissue evidence="28">Muscle</tissue>
    </source>
</reference>
<dbReference type="GO" id="GO:0006915">
    <property type="term" value="P:apoptotic process"/>
    <property type="evidence" value="ECO:0007669"/>
    <property type="project" value="UniProtKB-KW"/>
</dbReference>
<dbReference type="PANTHER" id="PTHR12418:SF19">
    <property type="entry name" value="ACYL-COENZYME A THIOESTERASE THEM4"/>
    <property type="match status" value="1"/>
</dbReference>
<dbReference type="InterPro" id="IPR006683">
    <property type="entry name" value="Thioestr_dom"/>
</dbReference>
<evidence type="ECO:0000256" key="20">
    <source>
        <dbReference type="ARBA" id="ARBA00040123"/>
    </source>
</evidence>
<evidence type="ECO:0000256" key="2">
    <source>
        <dbReference type="ARBA" id="ARBA00004569"/>
    </source>
</evidence>
<dbReference type="PANTHER" id="PTHR12418">
    <property type="entry name" value="ACYL-COENZYME A THIOESTERASE THEM4"/>
    <property type="match status" value="1"/>
</dbReference>
<comment type="catalytic activity">
    <reaction evidence="25">
        <text>dodecanoyl-CoA + H2O = dodecanoate + CoA + H(+)</text>
        <dbReference type="Rhea" id="RHEA:30135"/>
        <dbReference type="ChEBI" id="CHEBI:15377"/>
        <dbReference type="ChEBI" id="CHEBI:15378"/>
        <dbReference type="ChEBI" id="CHEBI:18262"/>
        <dbReference type="ChEBI" id="CHEBI:57287"/>
        <dbReference type="ChEBI" id="CHEBI:57375"/>
    </reaction>
    <physiologicalReaction direction="left-to-right" evidence="25">
        <dbReference type="Rhea" id="RHEA:30136"/>
    </physiologicalReaction>
</comment>
<evidence type="ECO:0000256" key="3">
    <source>
        <dbReference type="ARBA" id="ARBA00004632"/>
    </source>
</evidence>
<evidence type="ECO:0000256" key="10">
    <source>
        <dbReference type="ARBA" id="ARBA00022832"/>
    </source>
</evidence>
<evidence type="ECO:0000256" key="5">
    <source>
        <dbReference type="ARBA" id="ARBA00022475"/>
    </source>
</evidence>
<keyword evidence="12" id="KW-0443">Lipid metabolism</keyword>
<evidence type="ECO:0000313" key="28">
    <source>
        <dbReference type="EMBL" id="KAK3551221.1"/>
    </source>
</evidence>
<keyword evidence="8" id="KW-0999">Mitochondrion inner membrane</keyword>
<evidence type="ECO:0000256" key="13">
    <source>
        <dbReference type="ARBA" id="ARBA00023128"/>
    </source>
</evidence>
<evidence type="ECO:0000256" key="17">
    <source>
        <dbReference type="ARBA" id="ARBA00037002"/>
    </source>
</evidence>
<evidence type="ECO:0000256" key="8">
    <source>
        <dbReference type="ARBA" id="ARBA00022792"/>
    </source>
</evidence>
<keyword evidence="14" id="KW-0472">Membrane</keyword>
<keyword evidence="15" id="KW-0966">Cell projection</keyword>
<dbReference type="InterPro" id="IPR052365">
    <property type="entry name" value="THEM4/THEM5_acyl-CoA_thioest"/>
</dbReference>
<keyword evidence="6" id="KW-0963">Cytoplasm</keyword>
<dbReference type="Proteomes" id="UP001274896">
    <property type="component" value="Unassembled WGS sequence"/>
</dbReference>
<evidence type="ECO:0000256" key="23">
    <source>
        <dbReference type="ARBA" id="ARBA00047734"/>
    </source>
</evidence>
<dbReference type="GO" id="GO:0006631">
    <property type="term" value="P:fatty acid metabolic process"/>
    <property type="evidence" value="ECO:0007669"/>
    <property type="project" value="UniProtKB-KW"/>
</dbReference>
<keyword evidence="7" id="KW-0053">Apoptosis</keyword>
<dbReference type="GO" id="GO:0005743">
    <property type="term" value="C:mitochondrial inner membrane"/>
    <property type="evidence" value="ECO:0007669"/>
    <property type="project" value="UniProtKB-SubCell"/>
</dbReference>
<feature type="domain" description="Thioesterase" evidence="27">
    <location>
        <begin position="166"/>
        <end position="237"/>
    </location>
</feature>
<keyword evidence="5" id="KW-1003">Cell membrane</keyword>
<evidence type="ECO:0000256" key="9">
    <source>
        <dbReference type="ARBA" id="ARBA00022801"/>
    </source>
</evidence>
<evidence type="ECO:0000256" key="12">
    <source>
        <dbReference type="ARBA" id="ARBA00023098"/>
    </source>
</evidence>
<evidence type="ECO:0000256" key="11">
    <source>
        <dbReference type="ARBA" id="ARBA00022946"/>
    </source>
</evidence>
<evidence type="ECO:0000256" key="14">
    <source>
        <dbReference type="ARBA" id="ARBA00023136"/>
    </source>
</evidence>
<dbReference type="AlphaFoldDB" id="A0AAE0V9X2"/>
<evidence type="ECO:0000256" key="24">
    <source>
        <dbReference type="ARBA" id="ARBA00047969"/>
    </source>
</evidence>
<evidence type="ECO:0000259" key="27">
    <source>
        <dbReference type="Pfam" id="PF03061"/>
    </source>
</evidence>
<comment type="catalytic activity">
    <reaction evidence="17">
        <text>(9Z)-octadecenoyl-CoA + H2O = (9Z)-octadecenoate + CoA + H(+)</text>
        <dbReference type="Rhea" id="RHEA:40139"/>
        <dbReference type="ChEBI" id="CHEBI:15377"/>
        <dbReference type="ChEBI" id="CHEBI:15378"/>
        <dbReference type="ChEBI" id="CHEBI:30823"/>
        <dbReference type="ChEBI" id="CHEBI:57287"/>
        <dbReference type="ChEBI" id="CHEBI:57387"/>
    </reaction>
    <physiologicalReaction direction="left-to-right" evidence="17">
        <dbReference type="Rhea" id="RHEA:40140"/>
    </physiologicalReaction>
</comment>
<comment type="catalytic activity">
    <reaction evidence="22">
        <text>octanoyl-CoA + H2O = octanoate + CoA + H(+)</text>
        <dbReference type="Rhea" id="RHEA:30143"/>
        <dbReference type="ChEBI" id="CHEBI:15377"/>
        <dbReference type="ChEBI" id="CHEBI:15378"/>
        <dbReference type="ChEBI" id="CHEBI:25646"/>
        <dbReference type="ChEBI" id="CHEBI:57287"/>
        <dbReference type="ChEBI" id="CHEBI:57386"/>
    </reaction>
    <physiologicalReaction direction="left-to-right" evidence="22">
        <dbReference type="Rhea" id="RHEA:30144"/>
    </physiologicalReaction>
</comment>
<comment type="catalytic activity">
    <reaction evidence="23">
        <text>hexadecanoyl-CoA + H2O = hexadecanoate + CoA + H(+)</text>
        <dbReference type="Rhea" id="RHEA:16645"/>
        <dbReference type="ChEBI" id="CHEBI:7896"/>
        <dbReference type="ChEBI" id="CHEBI:15377"/>
        <dbReference type="ChEBI" id="CHEBI:15378"/>
        <dbReference type="ChEBI" id="CHEBI:57287"/>
        <dbReference type="ChEBI" id="CHEBI:57379"/>
        <dbReference type="EC" id="3.1.2.2"/>
    </reaction>
    <physiologicalReaction direction="left-to-right" evidence="23">
        <dbReference type="Rhea" id="RHEA:16646"/>
    </physiologicalReaction>
</comment>
<dbReference type="GO" id="GO:0005758">
    <property type="term" value="C:mitochondrial intermembrane space"/>
    <property type="evidence" value="ECO:0007669"/>
    <property type="project" value="UniProtKB-SubCell"/>
</dbReference>
<comment type="catalytic activity">
    <reaction evidence="26">
        <text>tetradecanoyl-CoA + H2O = tetradecanoate + CoA + H(+)</text>
        <dbReference type="Rhea" id="RHEA:40119"/>
        <dbReference type="ChEBI" id="CHEBI:15377"/>
        <dbReference type="ChEBI" id="CHEBI:15378"/>
        <dbReference type="ChEBI" id="CHEBI:30807"/>
        <dbReference type="ChEBI" id="CHEBI:57287"/>
        <dbReference type="ChEBI" id="CHEBI:57385"/>
    </reaction>
    <physiologicalReaction direction="left-to-right" evidence="26">
        <dbReference type="Rhea" id="RHEA:40120"/>
    </physiologicalReaction>
</comment>
<comment type="subcellular location">
    <subcellularLocation>
        <location evidence="3">Cell projection</location>
        <location evidence="3">Ruffle membrane</location>
    </subcellularLocation>
    <subcellularLocation>
        <location evidence="1">Cytoplasm</location>
    </subcellularLocation>
    <subcellularLocation>
        <location evidence="4">Mitochondrion inner membrane</location>
        <topology evidence="4">Peripheral membrane protein</topology>
    </subcellularLocation>
    <subcellularLocation>
        <location evidence="2">Mitochondrion intermembrane space</location>
    </subcellularLocation>
</comment>
<evidence type="ECO:0000256" key="15">
    <source>
        <dbReference type="ARBA" id="ARBA00023273"/>
    </source>
</evidence>
<gene>
    <name evidence="28" type="ORF">QTP70_013828</name>
</gene>
<comment type="catalytic activity">
    <reaction evidence="24">
        <text>decanoyl-CoA + H2O = decanoate + CoA + H(+)</text>
        <dbReference type="Rhea" id="RHEA:40059"/>
        <dbReference type="ChEBI" id="CHEBI:15377"/>
        <dbReference type="ChEBI" id="CHEBI:15378"/>
        <dbReference type="ChEBI" id="CHEBI:27689"/>
        <dbReference type="ChEBI" id="CHEBI:57287"/>
        <dbReference type="ChEBI" id="CHEBI:61430"/>
    </reaction>
    <physiologicalReaction direction="left-to-right" evidence="24">
        <dbReference type="Rhea" id="RHEA:40060"/>
    </physiologicalReaction>
</comment>
<keyword evidence="29" id="KW-1185">Reference proteome</keyword>
<keyword evidence="13" id="KW-0496">Mitochondrion</keyword>
<organism evidence="28 29">
    <name type="scientific">Hemibagrus guttatus</name>
    <dbReference type="NCBI Taxonomy" id="175788"/>
    <lineage>
        <taxon>Eukaryota</taxon>
        <taxon>Metazoa</taxon>
        <taxon>Chordata</taxon>
        <taxon>Craniata</taxon>
        <taxon>Vertebrata</taxon>
        <taxon>Euteleostomi</taxon>
        <taxon>Actinopterygii</taxon>
        <taxon>Neopterygii</taxon>
        <taxon>Teleostei</taxon>
        <taxon>Ostariophysi</taxon>
        <taxon>Siluriformes</taxon>
        <taxon>Bagridae</taxon>
        <taxon>Hemibagrus</taxon>
    </lineage>
</organism>
<comment type="catalytic activity">
    <reaction evidence="16">
        <text>(5Z,8Z,11Z,14Z)-eicosatetraenoyl-CoA + H2O = (5Z,8Z,11Z,14Z)-eicosatetraenoate + CoA + H(+)</text>
        <dbReference type="Rhea" id="RHEA:40151"/>
        <dbReference type="ChEBI" id="CHEBI:15377"/>
        <dbReference type="ChEBI" id="CHEBI:15378"/>
        <dbReference type="ChEBI" id="CHEBI:32395"/>
        <dbReference type="ChEBI" id="CHEBI:57287"/>
        <dbReference type="ChEBI" id="CHEBI:57368"/>
    </reaction>
    <physiologicalReaction direction="left-to-right" evidence="16">
        <dbReference type="Rhea" id="RHEA:40152"/>
    </physiologicalReaction>
</comment>
<dbReference type="GO" id="GO:0032587">
    <property type="term" value="C:ruffle membrane"/>
    <property type="evidence" value="ECO:0007669"/>
    <property type="project" value="UniProtKB-SubCell"/>
</dbReference>
<accession>A0AAE0V9X2</accession>
<dbReference type="EC" id="3.1.2.2" evidence="19"/>
<keyword evidence="10" id="KW-0276">Fatty acid metabolism</keyword>
<evidence type="ECO:0000256" key="16">
    <source>
        <dbReference type="ARBA" id="ARBA00035852"/>
    </source>
</evidence>
<evidence type="ECO:0000256" key="1">
    <source>
        <dbReference type="ARBA" id="ARBA00004496"/>
    </source>
</evidence>
<evidence type="ECO:0000256" key="21">
    <source>
        <dbReference type="ARBA" id="ARBA00043210"/>
    </source>
</evidence>
<proteinExistence type="inferred from homology"/>
<evidence type="ECO:0000256" key="25">
    <source>
        <dbReference type="ARBA" id="ARBA00048074"/>
    </source>
</evidence>
<evidence type="ECO:0000256" key="4">
    <source>
        <dbReference type="ARBA" id="ARBA00004637"/>
    </source>
</evidence>
<dbReference type="Gene3D" id="3.10.129.10">
    <property type="entry name" value="Hotdog Thioesterase"/>
    <property type="match status" value="1"/>
</dbReference>
<name>A0AAE0V9X2_9TELE</name>
<evidence type="ECO:0000256" key="7">
    <source>
        <dbReference type="ARBA" id="ARBA00022703"/>
    </source>
</evidence>
<dbReference type="InterPro" id="IPR029069">
    <property type="entry name" value="HotDog_dom_sf"/>
</dbReference>